<dbReference type="EMBL" id="WACR01000001">
    <property type="protein sequence ID" value="KAB1066114.1"/>
    <property type="molecule type" value="Genomic_DNA"/>
</dbReference>
<sequence>MRNKPRTFLDEVAQNILRQNQKMENTLVLLPSRRACFFFEEAIKDQLTEISWLPQIISVEDFVERLTNFRNLPTPELILETYPFYREVFGSESETFRDYLNWITILLADFNEVDAYKIEIKKLFEYLRDERALKSWNIDGSEMTDFQKRYLDFWEHLEPLYKKLTNHFEEHKMGYQGFIYRQAAENVSSMMSDRFPLIQNIHWLGFNALNTCEEELVDYFIEKLNCQLHFDVDPYYLDNTKHEAGRFIRQYLKRWPQQSEPYSSNGFSNPQKEIETFGVSGKVGMSKVAGALLEKEGKRKNTALVLADENLLNPVLSSLPQSVDNINITLGYSLQTSLTYSFTESVLNALVNAKRASNNTLFTEDLLSVYAHPAFHYFGDHNTVSEKLGKLRESQKMAFTHTELLQFDNGLFDEPFTKNILNPNQSPGSWLSFAIDLLAKTANDENKINDKLEQFHLERLVEVLIRTADYLEDLTVKISFEELWRFVILSAQGETIPIEGEKSDFLQLMGMLETRCLDFDHLIMTSVNEGTLPAGKQGNSFIPFEVKRKFHLPTHIQKDAIFAYHFYRVLQRAKKVTLLYDTSVSDLGMNEESRFIRQLEVEWGLSGDRKWKRENISFDREPLEFQVNSIQKTENVLGQIRHYLTSKDRGLSPSALNKYFNSPADFYFRHPLGIKEKAELEKDIEVSTFGTAVHETLEELFKRFVNSKQLLKKDDVLALKPKVRSALTEKMKKRFKGDLSIGSNYLTFHAAQKMIDQFLSLQADEIENGKSFAVAHQESPEDVFLEVDGEKIKIKGFPDRIDSFDTHHRIVDYKTGSVEQKDLRISSIDDLFNFEKQGKDKARQVMFYAWLVHKTKGYEQIESGIYSLKKISGGFLKLKVGNESILQKEHFERFEELLQNTIKVMLNPDVELSQPETSSWTLYE</sequence>
<protein>
    <recommendedName>
        <fullName evidence="1">PD-(D/E)XK endonuclease-like domain-containing protein</fullName>
    </recommendedName>
</protein>
<dbReference type="InterPro" id="IPR011335">
    <property type="entry name" value="Restrct_endonuc-II-like"/>
</dbReference>
<dbReference type="Pfam" id="PF12705">
    <property type="entry name" value="PDDEXK_1"/>
    <property type="match status" value="1"/>
</dbReference>
<dbReference type="SUPFAM" id="SSF52540">
    <property type="entry name" value="P-loop containing nucleoside triphosphate hydrolases"/>
    <property type="match status" value="1"/>
</dbReference>
<dbReference type="AlphaFoldDB" id="A0A6N6M883"/>
<organism evidence="2 3">
    <name type="scientific">Salibacter halophilus</name>
    <dbReference type="NCBI Taxonomy" id="1803916"/>
    <lineage>
        <taxon>Bacteria</taxon>
        <taxon>Pseudomonadati</taxon>
        <taxon>Bacteroidota</taxon>
        <taxon>Flavobacteriia</taxon>
        <taxon>Flavobacteriales</taxon>
        <taxon>Salibacteraceae</taxon>
        <taxon>Salibacter</taxon>
    </lineage>
</organism>
<accession>A0A6N6M883</accession>
<evidence type="ECO:0000313" key="3">
    <source>
        <dbReference type="Proteomes" id="UP000435357"/>
    </source>
</evidence>
<dbReference type="Gene3D" id="3.90.320.10">
    <property type="match status" value="1"/>
</dbReference>
<evidence type="ECO:0000313" key="2">
    <source>
        <dbReference type="EMBL" id="KAB1066114.1"/>
    </source>
</evidence>
<dbReference type="InterPro" id="IPR038726">
    <property type="entry name" value="PDDEXK_AddAB-type"/>
</dbReference>
<keyword evidence="3" id="KW-1185">Reference proteome</keyword>
<dbReference type="InterPro" id="IPR027417">
    <property type="entry name" value="P-loop_NTPase"/>
</dbReference>
<dbReference type="SUPFAM" id="SSF52980">
    <property type="entry name" value="Restriction endonuclease-like"/>
    <property type="match status" value="1"/>
</dbReference>
<dbReference type="OrthoDB" id="9762792at2"/>
<name>A0A6N6M883_9FLAO</name>
<reference evidence="2 3" key="1">
    <citation type="submission" date="2019-09" db="EMBL/GenBank/DDBJ databases">
        <title>Genomes of Cryomorphaceae.</title>
        <authorList>
            <person name="Bowman J.P."/>
        </authorList>
    </citation>
    <scope>NUCLEOTIDE SEQUENCE [LARGE SCALE GENOMIC DNA]</scope>
    <source>
        <strain evidence="2 3">KCTC 52047</strain>
    </source>
</reference>
<dbReference type="InterPro" id="IPR011604">
    <property type="entry name" value="PDDEXK-like_dom_sf"/>
</dbReference>
<dbReference type="RefSeq" id="WP_151166102.1">
    <property type="nucleotide sequence ID" value="NZ_WACR01000001.1"/>
</dbReference>
<dbReference type="Proteomes" id="UP000435357">
    <property type="component" value="Unassembled WGS sequence"/>
</dbReference>
<evidence type="ECO:0000259" key="1">
    <source>
        <dbReference type="Pfam" id="PF12705"/>
    </source>
</evidence>
<gene>
    <name evidence="2" type="ORF">F3059_01190</name>
</gene>
<proteinExistence type="predicted"/>
<feature type="domain" description="PD-(D/E)XK endonuclease-like" evidence="1">
    <location>
        <begin position="651"/>
        <end position="912"/>
    </location>
</feature>
<comment type="caution">
    <text evidence="2">The sequence shown here is derived from an EMBL/GenBank/DDBJ whole genome shotgun (WGS) entry which is preliminary data.</text>
</comment>